<dbReference type="InterPro" id="IPR001668">
    <property type="entry name" value="Mob_Pre"/>
</dbReference>
<evidence type="ECO:0000313" key="5">
    <source>
        <dbReference type="EMBL" id="WES09776.1"/>
    </source>
</evidence>
<evidence type="ECO:0000313" key="6">
    <source>
        <dbReference type="Proteomes" id="UP001221092"/>
    </source>
</evidence>
<evidence type="ECO:0000313" key="7">
    <source>
        <dbReference type="Proteomes" id="UP001221338"/>
    </source>
</evidence>
<evidence type="ECO:0000256" key="1">
    <source>
        <dbReference type="ARBA" id="ARBA00010657"/>
    </source>
</evidence>
<organism evidence="5 6">
    <name type="scientific">Bacillus paranthracis</name>
    <dbReference type="NCBI Taxonomy" id="2026186"/>
    <lineage>
        <taxon>Bacteria</taxon>
        <taxon>Bacillati</taxon>
        <taxon>Bacillota</taxon>
        <taxon>Bacilli</taxon>
        <taxon>Bacillales</taxon>
        <taxon>Bacillaceae</taxon>
        <taxon>Bacillus</taxon>
        <taxon>Bacillus cereus group</taxon>
    </lineage>
</organism>
<protein>
    <submittedName>
        <fullName evidence="5">Plasmid recombination protein</fullName>
    </submittedName>
</protein>
<feature type="coiled-coil region" evidence="2">
    <location>
        <begin position="218"/>
        <end position="252"/>
    </location>
</feature>
<comment type="similarity">
    <text evidence="1">Belongs to the plasmid mobilization pre family.</text>
</comment>
<dbReference type="GO" id="GO:0006310">
    <property type="term" value="P:DNA recombination"/>
    <property type="evidence" value="ECO:0007669"/>
    <property type="project" value="InterPro"/>
</dbReference>
<sequence length="427" mass="50571">MSMSVSLKKATNKTNIKHNNRTMSEKEKERNSHIDYSKSDDNKYLVQKDLKELYQEEFGEVLENYNAKQKRNDRKIDDYYKHIQFGKKTALQQEMIIQVGDLNNFISNADYEKANEILLEWFKDFEKRNPNLKVYNAVIHNDEASPHMHLNFVPVASGYKRGLEKQVSFDRAITQQDPTLDKTRPFDDWREKEVKILEKMLKKRGIERKLVGSNNYKDVNEYKEKKDLEKEILSLENQLFEKKNELLEMNERLPGEIKIKAEREKKIEVINKGFLKKEKVEKPTGNWIVGTKELKRVQGMINAGYSVKKDYDRLQRTDLVRENKELQGKVDSLADGLVEAINKNTDLEDENRKLRKEISSLKAHIGDLKENIKVLYHNTKKVLGEHFKAFRGLVKNELDMNGVDNQFEREHKKELKHKQRRHDMERF</sequence>
<keyword evidence="7" id="KW-1185">Reference proteome</keyword>
<keyword evidence="2" id="KW-0175">Coiled coil</keyword>
<dbReference type="EMBL" id="CP119635">
    <property type="protein sequence ID" value="WES09776.1"/>
    <property type="molecule type" value="Genomic_DNA"/>
</dbReference>
<name>A0AAX3QLH3_9BACI</name>
<evidence type="ECO:0000313" key="4">
    <source>
        <dbReference type="EMBL" id="MDG0945206.1"/>
    </source>
</evidence>
<dbReference type="AlphaFoldDB" id="A0AAX3QLH3"/>
<reference evidence="5" key="2">
    <citation type="submission" date="2023-03" db="EMBL/GenBank/DDBJ databases">
        <authorList>
            <person name="Liu Z."/>
        </authorList>
    </citation>
    <scope>NUCLEOTIDE SEQUENCE</scope>
    <source>
        <strain evidence="5">Bc006</strain>
        <plasmid evidence="5">p.BC006.6</plasmid>
    </source>
</reference>
<geneLocation type="plasmid" evidence="5 6">
    <name>p.BC006.6</name>
</geneLocation>
<dbReference type="Proteomes" id="UP001221092">
    <property type="component" value="Plasmid p.BC006.6"/>
</dbReference>
<dbReference type="Gene3D" id="1.20.5.340">
    <property type="match status" value="1"/>
</dbReference>
<evidence type="ECO:0000256" key="3">
    <source>
        <dbReference type="SAM" id="MobiDB-lite"/>
    </source>
</evidence>
<reference evidence="4 7" key="1">
    <citation type="submission" date="2023-03" db="EMBL/GenBank/DDBJ databases">
        <title>Genetic diversity of Bacillus cereus sensu lato isolates from Slovenia.</title>
        <authorList>
            <person name="Abdelli M."/>
        </authorList>
    </citation>
    <scope>NUCLEOTIDE SEQUENCE [LARGE SCALE GENOMIC DNA]</scope>
    <source>
        <strain evidence="4 7">SIBC61B</strain>
    </source>
</reference>
<feature type="compositionally biased region" description="Basic and acidic residues" evidence="3">
    <location>
        <begin position="23"/>
        <end position="38"/>
    </location>
</feature>
<feature type="region of interest" description="Disordered" evidence="3">
    <location>
        <begin position="1"/>
        <end position="38"/>
    </location>
</feature>
<evidence type="ECO:0000256" key="2">
    <source>
        <dbReference type="SAM" id="Coils"/>
    </source>
</evidence>
<keyword evidence="5" id="KW-0614">Plasmid</keyword>
<proteinExistence type="inferred from homology"/>
<dbReference type="CDD" id="cd17242">
    <property type="entry name" value="MobM_relaxase"/>
    <property type="match status" value="1"/>
</dbReference>
<dbReference type="GO" id="GO:0003677">
    <property type="term" value="F:DNA binding"/>
    <property type="evidence" value="ECO:0007669"/>
    <property type="project" value="InterPro"/>
</dbReference>
<dbReference type="RefSeq" id="WP_000063005.1">
    <property type="nucleotide sequence ID" value="NZ_CMPU01000242.1"/>
</dbReference>
<feature type="coiled-coil region" evidence="2">
    <location>
        <begin position="337"/>
        <end position="371"/>
    </location>
</feature>
<dbReference type="Proteomes" id="UP001221338">
    <property type="component" value="Unassembled WGS sequence"/>
</dbReference>
<gene>
    <name evidence="5" type="ORF">P3K65_28280</name>
    <name evidence="4" type="ORF">P6U22_29255</name>
</gene>
<dbReference type="Pfam" id="PF01076">
    <property type="entry name" value="Mob_Pre"/>
    <property type="match status" value="1"/>
</dbReference>
<dbReference type="EMBL" id="JARPRV010000049">
    <property type="protein sequence ID" value="MDG0945206.1"/>
    <property type="molecule type" value="Genomic_DNA"/>
</dbReference>
<dbReference type="Gene3D" id="3.30.930.30">
    <property type="match status" value="1"/>
</dbReference>
<accession>A0AAX3QLH3</accession>